<name>A0A0F4ZDH4_9PEZI</name>
<dbReference type="GO" id="GO:0005634">
    <property type="term" value="C:nucleus"/>
    <property type="evidence" value="ECO:0007669"/>
    <property type="project" value="TreeGrafter"/>
</dbReference>
<dbReference type="EMBL" id="LAEV01001222">
    <property type="protein sequence ID" value="KKA28639.1"/>
    <property type="molecule type" value="Genomic_DNA"/>
</dbReference>
<reference evidence="1 2" key="1">
    <citation type="submission" date="2015-03" db="EMBL/GenBank/DDBJ databases">
        <authorList>
            <person name="Radwan O."/>
            <person name="Al-Naeli F.A."/>
            <person name="Rendon G.A."/>
            <person name="Fields C."/>
        </authorList>
    </citation>
    <scope>NUCLEOTIDE SEQUENCE [LARGE SCALE GENOMIC DNA]</scope>
    <source>
        <strain evidence="1">CR-DP1</strain>
    </source>
</reference>
<gene>
    <name evidence="1" type="ORF">TD95_001873</name>
</gene>
<proteinExistence type="predicted"/>
<dbReference type="PANTHER" id="PTHR12360">
    <property type="entry name" value="NUCLEAR TRANSCRIPTION FACTOR, X-BOX BINDING 1 NFX1"/>
    <property type="match status" value="1"/>
</dbReference>
<organism evidence="1 2">
    <name type="scientific">Thielaviopsis punctulata</name>
    <dbReference type="NCBI Taxonomy" id="72032"/>
    <lineage>
        <taxon>Eukaryota</taxon>
        <taxon>Fungi</taxon>
        <taxon>Dikarya</taxon>
        <taxon>Ascomycota</taxon>
        <taxon>Pezizomycotina</taxon>
        <taxon>Sordariomycetes</taxon>
        <taxon>Hypocreomycetidae</taxon>
        <taxon>Microascales</taxon>
        <taxon>Ceratocystidaceae</taxon>
        <taxon>Thielaviopsis</taxon>
    </lineage>
</organism>
<dbReference type="OrthoDB" id="6512771at2759"/>
<accession>A0A0F4ZDH4</accession>
<comment type="caution">
    <text evidence="1">The sequence shown here is derived from an EMBL/GenBank/DDBJ whole genome shotgun (WGS) entry which is preliminary data.</text>
</comment>
<sequence>MKNSPVLGIPAHALGEEEDLLHAAEQAARLQEELLRILEAQEAARIASHRTLVAAGGDESYDVVSMSAAERAHQMHVDILKGTYQCVICLDSISAKTPIWSQCATCRTAFHFSCVQEWQQASLHVADSGEELWKSPCYRLLFALRLVGVEKKQALRLYLFQEPRRTRAVTSVNDNVPVDISAPKFAMPRIALPAQTQAT</sequence>
<dbReference type="GO" id="GO:0000122">
    <property type="term" value="P:negative regulation of transcription by RNA polymerase II"/>
    <property type="evidence" value="ECO:0007669"/>
    <property type="project" value="TreeGrafter"/>
</dbReference>
<dbReference type="GO" id="GO:0000981">
    <property type="term" value="F:DNA-binding transcription factor activity, RNA polymerase II-specific"/>
    <property type="evidence" value="ECO:0007669"/>
    <property type="project" value="TreeGrafter"/>
</dbReference>
<dbReference type="GO" id="GO:0000977">
    <property type="term" value="F:RNA polymerase II transcription regulatory region sequence-specific DNA binding"/>
    <property type="evidence" value="ECO:0007669"/>
    <property type="project" value="TreeGrafter"/>
</dbReference>
<dbReference type="Proteomes" id="UP000033483">
    <property type="component" value="Unassembled WGS sequence"/>
</dbReference>
<dbReference type="AlphaFoldDB" id="A0A0F4ZDH4"/>
<dbReference type="InterPro" id="IPR013083">
    <property type="entry name" value="Znf_RING/FYVE/PHD"/>
</dbReference>
<keyword evidence="2" id="KW-1185">Reference proteome</keyword>
<protein>
    <submittedName>
        <fullName evidence="1">Uncharacterized protein</fullName>
    </submittedName>
</protein>
<dbReference type="InterPro" id="IPR034078">
    <property type="entry name" value="NFX1_fam"/>
</dbReference>
<evidence type="ECO:0000313" key="2">
    <source>
        <dbReference type="Proteomes" id="UP000033483"/>
    </source>
</evidence>
<evidence type="ECO:0000313" key="1">
    <source>
        <dbReference type="EMBL" id="KKA28639.1"/>
    </source>
</evidence>
<dbReference type="Gene3D" id="3.30.40.10">
    <property type="entry name" value="Zinc/RING finger domain, C3HC4 (zinc finger)"/>
    <property type="match status" value="1"/>
</dbReference>
<dbReference type="PANTHER" id="PTHR12360:SF12">
    <property type="entry name" value="TRANSCRIPTIONAL REPRESSOR NF-X1"/>
    <property type="match status" value="1"/>
</dbReference>